<keyword evidence="3" id="KW-1185">Reference proteome</keyword>
<sequence>MAESDEDNNVIKPYLSPAKKKHTKTSKNPISGVPMGKMKLEDLEQRDHDDLFIAEWESQYSNVAKITPAAISTEITSTFDADFIFTINFLTLFASTMGTVDNGAKVFPTVLKHVKENDVISDIDWCGYILECLRTSRHNWEKVKKGDFYYGPATFLCLLYLDSTNFPQFQVMHHRPTMRSWNTQAMRKRIGMEIKENCLGKLEHHEKFDPEEEQTGLNFYKGMDVYNEPLPPKRPETKEAQKHRVPQEAGAERETRLNRGRGALREQEGAERDGEGGPSKRDAANAARKSQEAVTIAEMRSHKGLYSHRPGPVSLVTKHGQLRWHHCCVSSLLHLLKGKKLENGWWKPSNERRKPMCKCVV</sequence>
<proteinExistence type="predicted"/>
<feature type="compositionally biased region" description="Basic and acidic residues" evidence="1">
    <location>
        <begin position="231"/>
        <end position="283"/>
    </location>
</feature>
<dbReference type="PANTHER" id="PTHR34835:SF90">
    <property type="entry name" value="AMINOTRANSFERASE-LIKE PLANT MOBILE DOMAIN-CONTAINING PROTEIN"/>
    <property type="match status" value="1"/>
</dbReference>
<dbReference type="AlphaFoldDB" id="A0A2U1KAD5"/>
<dbReference type="STRING" id="35608.A0A2U1KAD5"/>
<evidence type="ECO:0000313" key="3">
    <source>
        <dbReference type="Proteomes" id="UP000245207"/>
    </source>
</evidence>
<dbReference type="PANTHER" id="PTHR34835">
    <property type="entry name" value="OS07G0283600 PROTEIN-RELATED"/>
    <property type="match status" value="1"/>
</dbReference>
<gene>
    <name evidence="2" type="ORF">CTI12_AA625930</name>
</gene>
<feature type="region of interest" description="Disordered" evidence="1">
    <location>
        <begin position="1"/>
        <end position="31"/>
    </location>
</feature>
<name>A0A2U1KAD5_ARTAN</name>
<comment type="caution">
    <text evidence="2">The sequence shown here is derived from an EMBL/GenBank/DDBJ whole genome shotgun (WGS) entry which is preliminary data.</text>
</comment>
<dbReference type="EMBL" id="PKPP01026020">
    <property type="protein sequence ID" value="PWA31103.1"/>
    <property type="molecule type" value="Genomic_DNA"/>
</dbReference>
<dbReference type="OrthoDB" id="679318at2759"/>
<organism evidence="2 3">
    <name type="scientific">Artemisia annua</name>
    <name type="common">Sweet wormwood</name>
    <dbReference type="NCBI Taxonomy" id="35608"/>
    <lineage>
        <taxon>Eukaryota</taxon>
        <taxon>Viridiplantae</taxon>
        <taxon>Streptophyta</taxon>
        <taxon>Embryophyta</taxon>
        <taxon>Tracheophyta</taxon>
        <taxon>Spermatophyta</taxon>
        <taxon>Magnoliopsida</taxon>
        <taxon>eudicotyledons</taxon>
        <taxon>Gunneridae</taxon>
        <taxon>Pentapetalae</taxon>
        <taxon>asterids</taxon>
        <taxon>campanulids</taxon>
        <taxon>Asterales</taxon>
        <taxon>Asteraceae</taxon>
        <taxon>Asteroideae</taxon>
        <taxon>Anthemideae</taxon>
        <taxon>Artemisiinae</taxon>
        <taxon>Artemisia</taxon>
    </lineage>
</organism>
<evidence type="ECO:0000256" key="1">
    <source>
        <dbReference type="SAM" id="MobiDB-lite"/>
    </source>
</evidence>
<reference evidence="2 3" key="1">
    <citation type="journal article" date="2018" name="Mol. Plant">
        <title>The genome of Artemisia annua provides insight into the evolution of Asteraceae family and artemisinin biosynthesis.</title>
        <authorList>
            <person name="Shen Q."/>
            <person name="Zhang L."/>
            <person name="Liao Z."/>
            <person name="Wang S."/>
            <person name="Yan T."/>
            <person name="Shi P."/>
            <person name="Liu M."/>
            <person name="Fu X."/>
            <person name="Pan Q."/>
            <person name="Wang Y."/>
            <person name="Lv Z."/>
            <person name="Lu X."/>
            <person name="Zhang F."/>
            <person name="Jiang W."/>
            <person name="Ma Y."/>
            <person name="Chen M."/>
            <person name="Hao X."/>
            <person name="Li L."/>
            <person name="Tang Y."/>
            <person name="Lv G."/>
            <person name="Zhou Y."/>
            <person name="Sun X."/>
            <person name="Brodelius P.E."/>
            <person name="Rose J.K.C."/>
            <person name="Tang K."/>
        </authorList>
    </citation>
    <scope>NUCLEOTIDE SEQUENCE [LARGE SCALE GENOMIC DNA]</scope>
    <source>
        <strain evidence="3">cv. Huhao1</strain>
        <tissue evidence="2">Leaf</tissue>
    </source>
</reference>
<protein>
    <submittedName>
        <fullName evidence="2">Uncharacterized protein</fullName>
    </submittedName>
</protein>
<evidence type="ECO:0000313" key="2">
    <source>
        <dbReference type="EMBL" id="PWA31103.1"/>
    </source>
</evidence>
<feature type="region of interest" description="Disordered" evidence="1">
    <location>
        <begin position="226"/>
        <end position="293"/>
    </location>
</feature>
<dbReference type="Proteomes" id="UP000245207">
    <property type="component" value="Unassembled WGS sequence"/>
</dbReference>
<accession>A0A2U1KAD5</accession>